<dbReference type="EMBL" id="JAGQHS010000085">
    <property type="protein sequence ID" value="MCA9757167.1"/>
    <property type="molecule type" value="Genomic_DNA"/>
</dbReference>
<sequence length="270" mass="29161">MGTIGFCRITLPIVLAASFHLFPTAPHAEVLAPEADSSVRGDLTVRRNDNYGCDPVLLVGGSRDGEAYGEPDAIRSFLRFDLSGITGQVSSATLELTVDGFRSDNPPQVFDLSVHRVLGSWNEGDGNECGPWSNPAGCTDVDSAEGIAWDGTDENNQTQPSFDPAPAAELSVNEVTTQTGDVVVFDVTDLVRDWLTGNAANYGLVIRDVTSDGTFRHMGFSSREVDSFVFECPIWPSPTPGPRLRINQPIPVEKKSWGQIKSIYAPKSSK</sequence>
<evidence type="ECO:0000256" key="2">
    <source>
        <dbReference type="ARBA" id="ARBA00022525"/>
    </source>
</evidence>
<evidence type="ECO:0000313" key="6">
    <source>
        <dbReference type="EMBL" id="MCA9757167.1"/>
    </source>
</evidence>
<proteinExistence type="predicted"/>
<keyword evidence="2" id="KW-0964">Secreted</keyword>
<evidence type="ECO:0000256" key="1">
    <source>
        <dbReference type="ARBA" id="ARBA00004613"/>
    </source>
</evidence>
<name>A0A956NE79_UNCEI</name>
<reference evidence="6" key="2">
    <citation type="journal article" date="2021" name="Microbiome">
        <title>Successional dynamics and alternative stable states in a saline activated sludge microbial community over 9 years.</title>
        <authorList>
            <person name="Wang Y."/>
            <person name="Ye J."/>
            <person name="Ju F."/>
            <person name="Liu L."/>
            <person name="Boyd J.A."/>
            <person name="Deng Y."/>
            <person name="Parks D.H."/>
            <person name="Jiang X."/>
            <person name="Yin X."/>
            <person name="Woodcroft B.J."/>
            <person name="Tyson G.W."/>
            <person name="Hugenholtz P."/>
            <person name="Polz M.F."/>
            <person name="Zhang T."/>
        </authorList>
    </citation>
    <scope>NUCLEOTIDE SEQUENCE</scope>
    <source>
        <strain evidence="6">HKST-UBA02</strain>
    </source>
</reference>
<organism evidence="6 7">
    <name type="scientific">Eiseniibacteriota bacterium</name>
    <dbReference type="NCBI Taxonomy" id="2212470"/>
    <lineage>
        <taxon>Bacteria</taxon>
        <taxon>Candidatus Eiseniibacteriota</taxon>
    </lineage>
</organism>
<dbReference type="NCBIfam" id="NF033679">
    <property type="entry name" value="DNRLRE_dom"/>
    <property type="match status" value="1"/>
</dbReference>
<evidence type="ECO:0000259" key="5">
    <source>
        <dbReference type="Pfam" id="PF24517"/>
    </source>
</evidence>
<protein>
    <submittedName>
        <fullName evidence="6">DNRLRE domain-containing protein</fullName>
    </submittedName>
</protein>
<feature type="signal peptide" evidence="4">
    <location>
        <begin position="1"/>
        <end position="28"/>
    </location>
</feature>
<reference evidence="6" key="1">
    <citation type="submission" date="2020-04" db="EMBL/GenBank/DDBJ databases">
        <authorList>
            <person name="Zhang T."/>
        </authorList>
    </citation>
    <scope>NUCLEOTIDE SEQUENCE</scope>
    <source>
        <strain evidence="6">HKST-UBA02</strain>
    </source>
</reference>
<dbReference type="GO" id="GO:0005576">
    <property type="term" value="C:extracellular region"/>
    <property type="evidence" value="ECO:0007669"/>
    <property type="project" value="UniProtKB-SubCell"/>
</dbReference>
<comment type="subcellular location">
    <subcellularLocation>
        <location evidence="1">Secreted</location>
    </subcellularLocation>
</comment>
<feature type="domain" description="Carbohydrate-binding module family 96" evidence="5">
    <location>
        <begin position="31"/>
        <end position="123"/>
    </location>
</feature>
<dbReference type="Proteomes" id="UP000739538">
    <property type="component" value="Unassembled WGS sequence"/>
</dbReference>
<feature type="chain" id="PRO_5038085529" evidence="4">
    <location>
        <begin position="29"/>
        <end position="270"/>
    </location>
</feature>
<gene>
    <name evidence="6" type="ORF">KDA27_15285</name>
</gene>
<evidence type="ECO:0000256" key="4">
    <source>
        <dbReference type="SAM" id="SignalP"/>
    </source>
</evidence>
<keyword evidence="3 4" id="KW-0732">Signal</keyword>
<dbReference type="InterPro" id="IPR055372">
    <property type="entry name" value="CBM96"/>
</dbReference>
<evidence type="ECO:0000313" key="7">
    <source>
        <dbReference type="Proteomes" id="UP000739538"/>
    </source>
</evidence>
<dbReference type="Pfam" id="PF24517">
    <property type="entry name" value="CBM96"/>
    <property type="match status" value="1"/>
</dbReference>
<dbReference type="AlphaFoldDB" id="A0A956NE79"/>
<accession>A0A956NE79</accession>
<comment type="caution">
    <text evidence="6">The sequence shown here is derived from an EMBL/GenBank/DDBJ whole genome shotgun (WGS) entry which is preliminary data.</text>
</comment>
<dbReference type="Gene3D" id="2.60.120.970">
    <property type="match status" value="1"/>
</dbReference>
<evidence type="ECO:0000256" key="3">
    <source>
        <dbReference type="ARBA" id="ARBA00022729"/>
    </source>
</evidence>